<dbReference type="RefSeq" id="XP_024374906.1">
    <property type="nucleotide sequence ID" value="XM_024519138.2"/>
</dbReference>
<dbReference type="EnsemblPlants" id="Pp3c5_16580V3.6">
    <property type="protein sequence ID" value="Pp3c5_16580V3.6"/>
    <property type="gene ID" value="Pp3c5_16580"/>
</dbReference>
<evidence type="ECO:0000313" key="2">
    <source>
        <dbReference type="EnsemblPlants" id="Pp3c5_16580V3.6"/>
    </source>
</evidence>
<reference evidence="2 3" key="2">
    <citation type="journal article" date="2018" name="Plant J.">
        <title>The Physcomitrella patens chromosome-scale assembly reveals moss genome structure and evolution.</title>
        <authorList>
            <person name="Lang D."/>
            <person name="Ullrich K.K."/>
            <person name="Murat F."/>
            <person name="Fuchs J."/>
            <person name="Jenkins J."/>
            <person name="Haas F.B."/>
            <person name="Piednoel M."/>
            <person name="Gundlach H."/>
            <person name="Van Bel M."/>
            <person name="Meyberg R."/>
            <person name="Vives C."/>
            <person name="Morata J."/>
            <person name="Symeonidi A."/>
            <person name="Hiss M."/>
            <person name="Muchero W."/>
            <person name="Kamisugi Y."/>
            <person name="Saleh O."/>
            <person name="Blanc G."/>
            <person name="Decker E.L."/>
            <person name="van Gessel N."/>
            <person name="Grimwood J."/>
            <person name="Hayes R.D."/>
            <person name="Graham S.W."/>
            <person name="Gunter L.E."/>
            <person name="McDaniel S.F."/>
            <person name="Hoernstein S.N.W."/>
            <person name="Larsson A."/>
            <person name="Li F.W."/>
            <person name="Perroud P.F."/>
            <person name="Phillips J."/>
            <person name="Ranjan P."/>
            <person name="Rokshar D.S."/>
            <person name="Rothfels C.J."/>
            <person name="Schneider L."/>
            <person name="Shu S."/>
            <person name="Stevenson D.W."/>
            <person name="Thummler F."/>
            <person name="Tillich M."/>
            <person name="Villarreal Aguilar J.C."/>
            <person name="Widiez T."/>
            <person name="Wong G.K."/>
            <person name="Wymore A."/>
            <person name="Zhang Y."/>
            <person name="Zimmer A.D."/>
            <person name="Quatrano R.S."/>
            <person name="Mayer K.F.X."/>
            <person name="Goodstein D."/>
            <person name="Casacuberta J.M."/>
            <person name="Vandepoele K."/>
            <person name="Reski R."/>
            <person name="Cuming A.C."/>
            <person name="Tuskan G.A."/>
            <person name="Maumus F."/>
            <person name="Salse J."/>
            <person name="Schmutz J."/>
            <person name="Rensing S.A."/>
        </authorList>
    </citation>
    <scope>NUCLEOTIDE SEQUENCE [LARGE SCALE GENOMIC DNA]</scope>
    <source>
        <strain evidence="2 3">cv. Gransden 2004</strain>
    </source>
</reference>
<feature type="compositionally biased region" description="Basic and acidic residues" evidence="1">
    <location>
        <begin position="164"/>
        <end position="174"/>
    </location>
</feature>
<dbReference type="Proteomes" id="UP000006727">
    <property type="component" value="Chromosome 5"/>
</dbReference>
<feature type="region of interest" description="Disordered" evidence="1">
    <location>
        <begin position="164"/>
        <end position="191"/>
    </location>
</feature>
<dbReference type="AlphaFoldDB" id="A0A7I4DYP1"/>
<accession>A0A7I4DYP1</accession>
<feature type="compositionally biased region" description="Basic and acidic residues" evidence="1">
    <location>
        <begin position="181"/>
        <end position="191"/>
    </location>
</feature>
<dbReference type="RefSeq" id="XP_024374905.1">
    <property type="nucleotide sequence ID" value="XM_024519137.2"/>
</dbReference>
<gene>
    <name evidence="2" type="primary">LOC112282023</name>
</gene>
<keyword evidence="3" id="KW-1185">Reference proteome</keyword>
<reference evidence="2 3" key="1">
    <citation type="journal article" date="2008" name="Science">
        <title>The Physcomitrella genome reveals evolutionary insights into the conquest of land by plants.</title>
        <authorList>
            <person name="Rensing S."/>
            <person name="Lang D."/>
            <person name="Zimmer A."/>
            <person name="Terry A."/>
            <person name="Salamov A."/>
            <person name="Shapiro H."/>
            <person name="Nishiyama T."/>
            <person name="Perroud P.-F."/>
            <person name="Lindquist E."/>
            <person name="Kamisugi Y."/>
            <person name="Tanahashi T."/>
            <person name="Sakakibara K."/>
            <person name="Fujita T."/>
            <person name="Oishi K."/>
            <person name="Shin-I T."/>
            <person name="Kuroki Y."/>
            <person name="Toyoda A."/>
            <person name="Suzuki Y."/>
            <person name="Hashimoto A."/>
            <person name="Yamaguchi K."/>
            <person name="Sugano A."/>
            <person name="Kohara Y."/>
            <person name="Fujiyama A."/>
            <person name="Anterola A."/>
            <person name="Aoki S."/>
            <person name="Ashton N."/>
            <person name="Barbazuk W.B."/>
            <person name="Barker E."/>
            <person name="Bennetzen J."/>
            <person name="Bezanilla M."/>
            <person name="Blankenship R."/>
            <person name="Cho S.H."/>
            <person name="Dutcher S."/>
            <person name="Estelle M."/>
            <person name="Fawcett J.A."/>
            <person name="Gundlach H."/>
            <person name="Hanada K."/>
            <person name="Heyl A."/>
            <person name="Hicks K.A."/>
            <person name="Hugh J."/>
            <person name="Lohr M."/>
            <person name="Mayer K."/>
            <person name="Melkozernov A."/>
            <person name="Murata T."/>
            <person name="Nelson D."/>
            <person name="Pils B."/>
            <person name="Prigge M."/>
            <person name="Reiss B."/>
            <person name="Renner T."/>
            <person name="Rombauts S."/>
            <person name="Rushton P."/>
            <person name="Sanderfoot A."/>
            <person name="Schween G."/>
            <person name="Shiu S.-H."/>
            <person name="Stueber K."/>
            <person name="Theodoulou F.L."/>
            <person name="Tu H."/>
            <person name="Van de Peer Y."/>
            <person name="Verrier P.J."/>
            <person name="Waters E."/>
            <person name="Wood A."/>
            <person name="Yang L."/>
            <person name="Cove D."/>
            <person name="Cuming A."/>
            <person name="Hasebe M."/>
            <person name="Lucas S."/>
            <person name="Mishler D.B."/>
            <person name="Reski R."/>
            <person name="Grigoriev I."/>
            <person name="Quatrano R.S."/>
            <person name="Boore J.L."/>
        </authorList>
    </citation>
    <scope>NUCLEOTIDE SEQUENCE [LARGE SCALE GENOMIC DNA]</scope>
    <source>
        <strain evidence="2 3">cv. Gransden 2004</strain>
    </source>
</reference>
<name>A0A7I4DYP1_PHYPA</name>
<dbReference type="KEGG" id="ppp:112282023"/>
<dbReference type="OrthoDB" id="1899564at2759"/>
<dbReference type="EMBL" id="ABEU02000005">
    <property type="status" value="NOT_ANNOTATED_CDS"/>
    <property type="molecule type" value="Genomic_DNA"/>
</dbReference>
<sequence>MELDLKSEVYREFDVRVVNNEERYFCLLPPCIDKNKSLSNRQHWITHRKFVHKEKDNINIPSGRVIRKWLTERAGYQPQEGLTSSVDRRMIGSSSIEEGNSKILYNLVVHISGLMTQLGSAWQELARAVRNTDQSLPQSALPRIIAEKVKELYLNLEKESQISRDLTRKPDVSKSRKRRRKGEELDVEGDPREWGSMGKALADGMHYPKLLKPLDIREGQAMYHTSHENEHSMEERAVSFQNDFCCLQEDVHEMHAMGSRVSDVGWSLAALAPGLRSDGSVIGDVDRGDGGMGGMPVDRNDVVSRIEDLVPAMGIGVG</sequence>
<organism evidence="2 3">
    <name type="scientific">Physcomitrium patens</name>
    <name type="common">Spreading-leaved earth moss</name>
    <name type="synonym">Physcomitrella patens</name>
    <dbReference type="NCBI Taxonomy" id="3218"/>
    <lineage>
        <taxon>Eukaryota</taxon>
        <taxon>Viridiplantae</taxon>
        <taxon>Streptophyta</taxon>
        <taxon>Embryophyta</taxon>
        <taxon>Bryophyta</taxon>
        <taxon>Bryophytina</taxon>
        <taxon>Bryopsida</taxon>
        <taxon>Funariidae</taxon>
        <taxon>Funariales</taxon>
        <taxon>Funariaceae</taxon>
        <taxon>Physcomitrium</taxon>
    </lineage>
</organism>
<evidence type="ECO:0000256" key="1">
    <source>
        <dbReference type="SAM" id="MobiDB-lite"/>
    </source>
</evidence>
<protein>
    <submittedName>
        <fullName evidence="2">Uncharacterized protein</fullName>
    </submittedName>
</protein>
<dbReference type="GeneID" id="112282023"/>
<dbReference type="InParanoid" id="A0A7I4DYP1"/>
<reference evidence="2" key="3">
    <citation type="submission" date="2020-12" db="UniProtKB">
        <authorList>
            <consortium name="EnsemblPlants"/>
        </authorList>
    </citation>
    <scope>IDENTIFICATION</scope>
</reference>
<dbReference type="Gramene" id="Pp3c5_16580V3.6">
    <property type="protein sequence ID" value="Pp3c5_16580V3.6"/>
    <property type="gene ID" value="Pp3c5_16580"/>
</dbReference>
<proteinExistence type="predicted"/>
<evidence type="ECO:0000313" key="3">
    <source>
        <dbReference type="Proteomes" id="UP000006727"/>
    </source>
</evidence>